<evidence type="ECO:0000313" key="2">
    <source>
        <dbReference type="Proteomes" id="UP000541969"/>
    </source>
</evidence>
<proteinExistence type="predicted"/>
<dbReference type="EMBL" id="JACBZT010000001">
    <property type="protein sequence ID" value="NYJ05302.1"/>
    <property type="molecule type" value="Genomic_DNA"/>
</dbReference>
<organism evidence="1 2">
    <name type="scientific">Petropleomorpha daqingensis</name>
    <dbReference type="NCBI Taxonomy" id="2026353"/>
    <lineage>
        <taxon>Bacteria</taxon>
        <taxon>Bacillati</taxon>
        <taxon>Actinomycetota</taxon>
        <taxon>Actinomycetes</taxon>
        <taxon>Geodermatophilales</taxon>
        <taxon>Geodermatophilaceae</taxon>
        <taxon>Petropleomorpha</taxon>
    </lineage>
</organism>
<dbReference type="Proteomes" id="UP000541969">
    <property type="component" value="Unassembled WGS sequence"/>
</dbReference>
<gene>
    <name evidence="1" type="ORF">GGQ55_001580</name>
</gene>
<accession>A0A853CFF2</accession>
<name>A0A853CFF2_9ACTN</name>
<comment type="caution">
    <text evidence="1">The sequence shown here is derived from an EMBL/GenBank/DDBJ whole genome shotgun (WGS) entry which is preliminary data.</text>
</comment>
<evidence type="ECO:0000313" key="1">
    <source>
        <dbReference type="EMBL" id="NYJ05302.1"/>
    </source>
</evidence>
<reference evidence="1 2" key="1">
    <citation type="submission" date="2020-07" db="EMBL/GenBank/DDBJ databases">
        <title>Sequencing the genomes of 1000 actinobacteria strains.</title>
        <authorList>
            <person name="Klenk H.-P."/>
        </authorList>
    </citation>
    <scope>NUCLEOTIDE SEQUENCE [LARGE SCALE GENOMIC DNA]</scope>
    <source>
        <strain evidence="1 2">DSM 104001</strain>
    </source>
</reference>
<dbReference type="AlphaFoldDB" id="A0A853CFF2"/>
<protein>
    <submittedName>
        <fullName evidence="1">Uncharacterized protein</fullName>
    </submittedName>
</protein>
<keyword evidence="2" id="KW-1185">Reference proteome</keyword>
<sequence length="29" mass="2876">MAPLSPDDVGEVAVLGRASVAAPEAPSLR</sequence>